<feature type="domain" description="PASTA" evidence="3">
    <location>
        <begin position="232"/>
        <end position="297"/>
    </location>
</feature>
<comment type="caution">
    <text evidence="4">The sequence shown here is derived from an EMBL/GenBank/DDBJ whole genome shotgun (WGS) entry which is preliminary data.</text>
</comment>
<feature type="compositionally biased region" description="Low complexity" evidence="1">
    <location>
        <begin position="170"/>
        <end position="181"/>
    </location>
</feature>
<feature type="compositionally biased region" description="Gly residues" evidence="1">
    <location>
        <begin position="99"/>
        <end position="110"/>
    </location>
</feature>
<evidence type="ECO:0000313" key="5">
    <source>
        <dbReference type="Proteomes" id="UP000616724"/>
    </source>
</evidence>
<dbReference type="SMART" id="SM00740">
    <property type="entry name" value="PASTA"/>
    <property type="match status" value="3"/>
</dbReference>
<dbReference type="InterPro" id="IPR005543">
    <property type="entry name" value="PASTA_dom"/>
</dbReference>
<feature type="compositionally biased region" description="Polar residues" evidence="1">
    <location>
        <begin position="441"/>
        <end position="453"/>
    </location>
</feature>
<dbReference type="AlphaFoldDB" id="A0A8J3RVJ5"/>
<feature type="compositionally biased region" description="Gly residues" evidence="1">
    <location>
        <begin position="30"/>
        <end position="39"/>
    </location>
</feature>
<feature type="region of interest" description="Disordered" evidence="1">
    <location>
        <begin position="1"/>
        <end position="53"/>
    </location>
</feature>
<proteinExistence type="predicted"/>
<feature type="compositionally biased region" description="Low complexity" evidence="1">
    <location>
        <begin position="112"/>
        <end position="123"/>
    </location>
</feature>
<dbReference type="EMBL" id="BOOH01000063">
    <property type="protein sequence ID" value="GIH80712.1"/>
    <property type="molecule type" value="Genomic_DNA"/>
</dbReference>
<feature type="domain" description="PASTA" evidence="3">
    <location>
        <begin position="360"/>
        <end position="427"/>
    </location>
</feature>
<sequence length="453" mass="43549">MTGPRAGSCCSRCSGTTPGGRRPAAPSGRGRPGGGGRRGTPGSEPVSIRSASAPWEAVPHAAVPHTAVPHTAVPHAAVTGGARSLWEAGTRAPAVSGPGTRGWPGSGPPGQGVPVPGAVPGEPRGTRTHPGRAATRASVAMSGSLLVSAVVLVVGVLVPSLGGGARDGGRAAPPAGTTTGTHPGGTGAATPSASPPGPDRTTRPDGSTRAGGDTGGGGDGGSPGATKPPLARAEVTVPSLAGMGRSEALRAVKRAGLAVGPVTRADSREPIGRVLRTWPQAGSRVARGTEVTLEVSAGVAVPGLTGLRRKAAEALLAQAGLAVGGVTVRCSDRPAGEVLSSAPGTGERVSAGTAVALTVSRRGTEMPSVVGRGEAGARDALAAAGLAVRVRPKLVTDPSKDGVVLGQNPAPGGCVRRGGAAVITVGVAGQTGPGPDPTASPDPTGSPTATGGP</sequence>
<evidence type="ECO:0000256" key="2">
    <source>
        <dbReference type="SAM" id="Phobius"/>
    </source>
</evidence>
<organism evidence="4 5">
    <name type="scientific">Planobispora longispora</name>
    <dbReference type="NCBI Taxonomy" id="28887"/>
    <lineage>
        <taxon>Bacteria</taxon>
        <taxon>Bacillati</taxon>
        <taxon>Actinomycetota</taxon>
        <taxon>Actinomycetes</taxon>
        <taxon>Streptosporangiales</taxon>
        <taxon>Streptosporangiaceae</taxon>
        <taxon>Planobispora</taxon>
    </lineage>
</organism>
<keyword evidence="2" id="KW-0472">Membrane</keyword>
<dbReference type="Gene3D" id="3.30.10.20">
    <property type="match status" value="3"/>
</dbReference>
<keyword evidence="5" id="KW-1185">Reference proteome</keyword>
<evidence type="ECO:0000259" key="3">
    <source>
        <dbReference type="PROSITE" id="PS51178"/>
    </source>
</evidence>
<dbReference type="Pfam" id="PF03793">
    <property type="entry name" value="PASTA"/>
    <property type="match status" value="3"/>
</dbReference>
<reference evidence="4 5" key="1">
    <citation type="submission" date="2021-01" db="EMBL/GenBank/DDBJ databases">
        <title>Whole genome shotgun sequence of Planobispora longispora NBRC 13918.</title>
        <authorList>
            <person name="Komaki H."/>
            <person name="Tamura T."/>
        </authorList>
    </citation>
    <scope>NUCLEOTIDE SEQUENCE [LARGE SCALE GENOMIC DNA]</scope>
    <source>
        <strain evidence="4 5">NBRC 13918</strain>
    </source>
</reference>
<dbReference type="Proteomes" id="UP000616724">
    <property type="component" value="Unassembled WGS sequence"/>
</dbReference>
<evidence type="ECO:0000256" key="1">
    <source>
        <dbReference type="SAM" id="MobiDB-lite"/>
    </source>
</evidence>
<protein>
    <recommendedName>
        <fullName evidence="3">PASTA domain-containing protein</fullName>
    </recommendedName>
</protein>
<gene>
    <name evidence="4" type="ORF">Plo01_71410</name>
</gene>
<feature type="compositionally biased region" description="Low complexity" evidence="1">
    <location>
        <begin position="19"/>
        <end position="29"/>
    </location>
</feature>
<dbReference type="RefSeq" id="WP_203895131.1">
    <property type="nucleotide sequence ID" value="NZ_BOOH01000063.1"/>
</dbReference>
<accession>A0A8J3RVJ5</accession>
<name>A0A8J3RVJ5_9ACTN</name>
<feature type="compositionally biased region" description="Gly residues" evidence="1">
    <location>
        <begin position="212"/>
        <end position="223"/>
    </location>
</feature>
<feature type="region of interest" description="Disordered" evidence="1">
    <location>
        <begin position="91"/>
        <end position="135"/>
    </location>
</feature>
<dbReference type="PROSITE" id="PS51178">
    <property type="entry name" value="PASTA"/>
    <property type="match status" value="2"/>
</dbReference>
<evidence type="ECO:0000313" key="4">
    <source>
        <dbReference type="EMBL" id="GIH80712.1"/>
    </source>
</evidence>
<dbReference type="CDD" id="cd06577">
    <property type="entry name" value="PASTA_pknB"/>
    <property type="match status" value="2"/>
</dbReference>
<feature type="region of interest" description="Disordered" evidence="1">
    <location>
        <begin position="426"/>
        <end position="453"/>
    </location>
</feature>
<keyword evidence="2" id="KW-0812">Transmembrane</keyword>
<feature type="region of interest" description="Disordered" evidence="1">
    <location>
        <begin position="162"/>
        <end position="231"/>
    </location>
</feature>
<feature type="transmembrane region" description="Helical" evidence="2">
    <location>
        <begin position="137"/>
        <end position="158"/>
    </location>
</feature>
<keyword evidence="2" id="KW-1133">Transmembrane helix</keyword>